<gene>
    <name evidence="13" type="ORF">MNBD_ALPHA09-420</name>
</gene>
<dbReference type="Pfam" id="PF01921">
    <property type="entry name" value="tRNA-synt_1f"/>
    <property type="match status" value="1"/>
</dbReference>
<dbReference type="GO" id="GO:0000049">
    <property type="term" value="F:tRNA binding"/>
    <property type="evidence" value="ECO:0007669"/>
    <property type="project" value="InterPro"/>
</dbReference>
<dbReference type="GO" id="GO:0005524">
    <property type="term" value="F:ATP binding"/>
    <property type="evidence" value="ECO:0007669"/>
    <property type="project" value="UniProtKB-KW"/>
</dbReference>
<protein>
    <recommendedName>
        <fullName evidence="4">Lysine--tRNA ligase</fullName>
        <ecNumber evidence="3">6.1.1.6</ecNumber>
    </recommendedName>
    <alternativeName>
        <fullName evidence="11">Lysyl-tRNA synthetase</fullName>
    </alternativeName>
</protein>
<keyword evidence="10 13" id="KW-0030">Aminoacyl-tRNA synthetase</keyword>
<dbReference type="InterPro" id="IPR014729">
    <property type="entry name" value="Rossmann-like_a/b/a_fold"/>
</dbReference>
<dbReference type="NCBIfam" id="NF001968">
    <property type="entry name" value="PRK00750.1-2"/>
    <property type="match status" value="1"/>
</dbReference>
<dbReference type="EMBL" id="UOEM01000052">
    <property type="protein sequence ID" value="VAW12745.1"/>
    <property type="molecule type" value="Genomic_DNA"/>
</dbReference>
<evidence type="ECO:0000256" key="5">
    <source>
        <dbReference type="ARBA" id="ARBA00022490"/>
    </source>
</evidence>
<comment type="subcellular location">
    <subcellularLocation>
        <location evidence="1">Cytoplasm</location>
    </subcellularLocation>
</comment>
<keyword evidence="8" id="KW-0067">ATP-binding</keyword>
<comment type="similarity">
    <text evidence="2">Belongs to the class-I aminoacyl-tRNA synthetase family.</text>
</comment>
<evidence type="ECO:0000256" key="3">
    <source>
        <dbReference type="ARBA" id="ARBA00013166"/>
    </source>
</evidence>
<evidence type="ECO:0000256" key="8">
    <source>
        <dbReference type="ARBA" id="ARBA00022840"/>
    </source>
</evidence>
<dbReference type="PANTHER" id="PTHR37940">
    <property type="entry name" value="LYSINE--TRNA LIGASE"/>
    <property type="match status" value="1"/>
</dbReference>
<dbReference type="AlphaFoldDB" id="A0A3B0T332"/>
<evidence type="ECO:0000313" key="13">
    <source>
        <dbReference type="EMBL" id="VAW12745.1"/>
    </source>
</evidence>
<dbReference type="SUPFAM" id="SSF52374">
    <property type="entry name" value="Nucleotidylyl transferase"/>
    <property type="match status" value="1"/>
</dbReference>
<dbReference type="GO" id="GO:0004824">
    <property type="term" value="F:lysine-tRNA ligase activity"/>
    <property type="evidence" value="ECO:0007669"/>
    <property type="project" value="UniProtKB-EC"/>
</dbReference>
<dbReference type="PANTHER" id="PTHR37940:SF1">
    <property type="entry name" value="LYSINE--TRNA LIGASE"/>
    <property type="match status" value="1"/>
</dbReference>
<evidence type="ECO:0000256" key="11">
    <source>
        <dbReference type="ARBA" id="ARBA00030563"/>
    </source>
</evidence>
<dbReference type="InterPro" id="IPR001412">
    <property type="entry name" value="aa-tRNA-synth_I_CS"/>
</dbReference>
<evidence type="ECO:0000256" key="12">
    <source>
        <dbReference type="ARBA" id="ARBA00048573"/>
    </source>
</evidence>
<keyword evidence="5" id="KW-0963">Cytoplasm</keyword>
<dbReference type="InterPro" id="IPR002904">
    <property type="entry name" value="Lys-tRNA-ligase"/>
</dbReference>
<name>A0A3B0T332_9ZZZZ</name>
<keyword evidence="7" id="KW-0547">Nucleotide-binding</keyword>
<evidence type="ECO:0000256" key="2">
    <source>
        <dbReference type="ARBA" id="ARBA00005594"/>
    </source>
</evidence>
<dbReference type="PROSITE" id="PS00178">
    <property type="entry name" value="AA_TRNA_LIGASE_I"/>
    <property type="match status" value="1"/>
</dbReference>
<dbReference type="GO" id="GO:0005737">
    <property type="term" value="C:cytoplasm"/>
    <property type="evidence" value="ECO:0007669"/>
    <property type="project" value="UniProtKB-SubCell"/>
</dbReference>
<evidence type="ECO:0000256" key="10">
    <source>
        <dbReference type="ARBA" id="ARBA00023146"/>
    </source>
</evidence>
<dbReference type="HAMAP" id="MF_00177">
    <property type="entry name" value="Lys_tRNA_synth_class1"/>
    <property type="match status" value="1"/>
</dbReference>
<evidence type="ECO:0000256" key="4">
    <source>
        <dbReference type="ARBA" id="ARBA00015745"/>
    </source>
</evidence>
<sequence>MTDPENLREHAEHARAWPFEEARKVVKRIKGRDPGQPVVFQTGYGPSGLPHIGTFGEVCRTTMVRHAFEVLTGGTVPTRLICFSDDMDGLRKVPGNVPNPDMLAAYIEVRDEATGAVVQNPSPLTSVPDPFGTDKNFANHNNARLRAFLDGFDFTYEFVSSTETYRSGRFDEMLTMVLERHDKILDIVRPLLGPERRATYCAFLPIVEEWRGERRRQVLHYVRLVEARPEDGVAVFVELNPKSGETIGEPFEHKVTGGHCKLQWRPDWALRWAALGVDYEMSGKDLIDSVKYGGRICRAIGAAPPEGFNYELFLDENGQKISKSRGNGITIDEWLRYASPESLSLYMYQAPRKAKRLHFDIIPKAVDEYLTFLGKYDGLEEDKRLESPVWHIHGGEPPQYEVPISFVMLLNLVSASNAHDKTVLWGFIRRYAPQTSPETHAKLDQLVGYAINYYDDFIRPNKSFRAPDDRERTALEALDAALAALPADADGAAIQTIVYEIGKSAGFEPLRAWFSALYEVLLGQKQGPRFGPFVALYGTGETRKMIRAALEGRLGG</sequence>
<evidence type="ECO:0000256" key="6">
    <source>
        <dbReference type="ARBA" id="ARBA00022598"/>
    </source>
</evidence>
<evidence type="ECO:0000256" key="1">
    <source>
        <dbReference type="ARBA" id="ARBA00004496"/>
    </source>
</evidence>
<dbReference type="SUPFAM" id="SSF48163">
    <property type="entry name" value="An anticodon-binding domain of class I aminoacyl-tRNA synthetases"/>
    <property type="match status" value="1"/>
</dbReference>
<reference evidence="13" key="1">
    <citation type="submission" date="2018-06" db="EMBL/GenBank/DDBJ databases">
        <authorList>
            <person name="Zhirakovskaya E."/>
        </authorList>
    </citation>
    <scope>NUCLEOTIDE SEQUENCE</scope>
</reference>
<dbReference type="GO" id="GO:0006430">
    <property type="term" value="P:lysyl-tRNA aminoacylation"/>
    <property type="evidence" value="ECO:0007669"/>
    <property type="project" value="InterPro"/>
</dbReference>
<evidence type="ECO:0000256" key="9">
    <source>
        <dbReference type="ARBA" id="ARBA00022917"/>
    </source>
</evidence>
<dbReference type="InterPro" id="IPR008925">
    <property type="entry name" value="aa_tRNA-synth_I_cd-bd_sf"/>
</dbReference>
<accession>A0A3B0T332</accession>
<organism evidence="13">
    <name type="scientific">hydrothermal vent metagenome</name>
    <dbReference type="NCBI Taxonomy" id="652676"/>
    <lineage>
        <taxon>unclassified sequences</taxon>
        <taxon>metagenomes</taxon>
        <taxon>ecological metagenomes</taxon>
    </lineage>
</organism>
<comment type="catalytic activity">
    <reaction evidence="12">
        <text>tRNA(Lys) + L-lysine + ATP = L-lysyl-tRNA(Lys) + AMP + diphosphate</text>
        <dbReference type="Rhea" id="RHEA:20792"/>
        <dbReference type="Rhea" id="RHEA-COMP:9696"/>
        <dbReference type="Rhea" id="RHEA-COMP:9697"/>
        <dbReference type="ChEBI" id="CHEBI:30616"/>
        <dbReference type="ChEBI" id="CHEBI:32551"/>
        <dbReference type="ChEBI" id="CHEBI:33019"/>
        <dbReference type="ChEBI" id="CHEBI:78442"/>
        <dbReference type="ChEBI" id="CHEBI:78529"/>
        <dbReference type="ChEBI" id="CHEBI:456215"/>
        <dbReference type="EC" id="6.1.1.6"/>
    </reaction>
</comment>
<keyword evidence="9" id="KW-0648">Protein biosynthesis</keyword>
<proteinExistence type="inferred from homology"/>
<keyword evidence="6 13" id="KW-0436">Ligase</keyword>
<dbReference type="InterPro" id="IPR020751">
    <property type="entry name" value="aa-tRNA-synth_I_codon-bd_sub2"/>
</dbReference>
<dbReference type="EC" id="6.1.1.6" evidence="3"/>
<dbReference type="Gene3D" id="1.10.10.350">
    <property type="match status" value="1"/>
</dbReference>
<dbReference type="Gene3D" id="3.40.50.620">
    <property type="entry name" value="HUPs"/>
    <property type="match status" value="2"/>
</dbReference>
<evidence type="ECO:0000256" key="7">
    <source>
        <dbReference type="ARBA" id="ARBA00022741"/>
    </source>
</evidence>